<feature type="region of interest" description="Disordered" evidence="1">
    <location>
        <begin position="166"/>
        <end position="187"/>
    </location>
</feature>
<keyword evidence="2" id="KW-0472">Membrane</keyword>
<gene>
    <name evidence="4" type="ORF">BUALT_Bualt08G0148100</name>
</gene>
<keyword evidence="2" id="KW-0812">Transmembrane</keyword>
<evidence type="ECO:0000256" key="2">
    <source>
        <dbReference type="SAM" id="Phobius"/>
    </source>
</evidence>
<feature type="compositionally biased region" description="Basic and acidic residues" evidence="1">
    <location>
        <begin position="99"/>
        <end position="109"/>
    </location>
</feature>
<sequence>MDIVEATNDFQDWEVLQPTFDSESAPANPLSFDEIDSGALIQVDYFSLEARNRSGEEGDLDDEKSGESDNPSWIDPGLDDNPTRYLNKDAGGEFWSDSSSERSEDRKSGELICGEVIEKKEGEKMENLGNSYSDSSGIDLGSAKLHDSVENSEAGVEVNVNLHHDDDDKEKIGRSGGEVLDESGNNKSGGELGKRNLVWWKMPMEFLKYFLFRMSPVWTVSMAAAAMGFVLLGRRLYTMKKKTKALQIKVTVDDKKVSQVMSRAARLNEAFSVVKRVPVIRPSLPAIGVTPWPVMSLR</sequence>
<feature type="region of interest" description="Disordered" evidence="1">
    <location>
        <begin position="52"/>
        <end position="110"/>
    </location>
</feature>
<organism evidence="4 5">
    <name type="scientific">Buddleja alternifolia</name>
    <dbReference type="NCBI Taxonomy" id="168488"/>
    <lineage>
        <taxon>Eukaryota</taxon>
        <taxon>Viridiplantae</taxon>
        <taxon>Streptophyta</taxon>
        <taxon>Embryophyta</taxon>
        <taxon>Tracheophyta</taxon>
        <taxon>Spermatophyta</taxon>
        <taxon>Magnoliopsida</taxon>
        <taxon>eudicotyledons</taxon>
        <taxon>Gunneridae</taxon>
        <taxon>Pentapetalae</taxon>
        <taxon>asterids</taxon>
        <taxon>lamiids</taxon>
        <taxon>Lamiales</taxon>
        <taxon>Scrophulariaceae</taxon>
        <taxon>Buddlejeae</taxon>
        <taxon>Buddleja</taxon>
    </lineage>
</organism>
<dbReference type="EMBL" id="WHWC01000008">
    <property type="protein sequence ID" value="KAG8378545.1"/>
    <property type="molecule type" value="Genomic_DNA"/>
</dbReference>
<feature type="domain" description="DUF6821" evidence="3">
    <location>
        <begin position="154"/>
        <end position="282"/>
    </location>
</feature>
<dbReference type="PANTHER" id="PTHR33646:SF6">
    <property type="entry name" value="TRANSMEMBRANE PROTEIN"/>
    <property type="match status" value="1"/>
</dbReference>
<dbReference type="Pfam" id="PF20705">
    <property type="entry name" value="DUF6821"/>
    <property type="match status" value="1"/>
</dbReference>
<keyword evidence="2" id="KW-1133">Transmembrane helix</keyword>
<dbReference type="Proteomes" id="UP000826271">
    <property type="component" value="Unassembled WGS sequence"/>
</dbReference>
<evidence type="ECO:0000259" key="3">
    <source>
        <dbReference type="Pfam" id="PF20705"/>
    </source>
</evidence>
<keyword evidence="5" id="KW-1185">Reference proteome</keyword>
<comment type="caution">
    <text evidence="4">The sequence shown here is derived from an EMBL/GenBank/DDBJ whole genome shotgun (WGS) entry which is preliminary data.</text>
</comment>
<feature type="transmembrane region" description="Helical" evidence="2">
    <location>
        <begin position="210"/>
        <end position="232"/>
    </location>
</feature>
<accession>A0AAV6XAD8</accession>
<name>A0AAV6XAD8_9LAMI</name>
<dbReference type="AlphaFoldDB" id="A0AAV6XAD8"/>
<dbReference type="PANTHER" id="PTHR33646">
    <property type="entry name" value="GB|AAF00631.1"/>
    <property type="match status" value="1"/>
</dbReference>
<evidence type="ECO:0000256" key="1">
    <source>
        <dbReference type="SAM" id="MobiDB-lite"/>
    </source>
</evidence>
<evidence type="ECO:0000313" key="5">
    <source>
        <dbReference type="Proteomes" id="UP000826271"/>
    </source>
</evidence>
<proteinExistence type="predicted"/>
<dbReference type="InterPro" id="IPR049224">
    <property type="entry name" value="DUF6821"/>
</dbReference>
<reference evidence="4" key="1">
    <citation type="submission" date="2019-10" db="EMBL/GenBank/DDBJ databases">
        <authorList>
            <person name="Zhang R."/>
            <person name="Pan Y."/>
            <person name="Wang J."/>
            <person name="Ma R."/>
            <person name="Yu S."/>
        </authorList>
    </citation>
    <scope>NUCLEOTIDE SEQUENCE</scope>
    <source>
        <strain evidence="4">LA-IB0</strain>
        <tissue evidence="4">Leaf</tissue>
    </source>
</reference>
<protein>
    <recommendedName>
        <fullName evidence="3">DUF6821 domain-containing protein</fullName>
    </recommendedName>
</protein>
<dbReference type="InterPro" id="IPR045883">
    <property type="entry name" value="At4g13530-like"/>
</dbReference>
<evidence type="ECO:0000313" key="4">
    <source>
        <dbReference type="EMBL" id="KAG8378545.1"/>
    </source>
</evidence>